<sequence length="1025" mass="109350">MRSHEHTHSNDHDLSPVHLSLGPRHAFPRDSTVLDLFREQARAAPDRPAIRYRDVTMTYADLDAASDVVANRLIGRGVAARQLVPVLVADGPEFPTALFGVMKTGSAFVPLDPAWPLDRLGAIVAELAPPAVVVSPATAGTAAELGPSVSAVVVDCAEPPPGPAGSAPLPPGRDPGPLDLIYGFYTSGSTGAPKCALNHHRGLVNRLTAMSRRFGDGSGHVTLQNSRSTFDSSMWQVLWPLVSGGQVVLPHRDGILDLEETATTIGRYGVTVTDFVPSVLAAFVALLELREDLRDATSSLRRMLIGGEAANAGVVHRLRALLPGVEVTNTFGPTECSIGSVFHDVTDADVDRIPIGRPIDNTAAIVLDEDLRPVPVGTPGEIHLGGECLGAGYLNDPERTARAFVDNPVPGVPGDRLYRTGDLGRVDEDGLLHFIGRGDEQVKLGGVRVELGDVASALSDHPLVGSAMAVVLGEAPECALVGCVTPRSADEPPSVEQLREHAAGKLPAEHVPQRIVVLDAFPLNRNGKADRKALTALLANGAGSAEGPVEDVEPPADPMEELICSAWCEVLERDRVSVTVPFPDYGGNSLAAYRLTVAVSERLGRPVRPRDFLVASTVRAQAQRLTGDGDDDSAELAYMRHDLEWSPPRSLLLTGVTGFVGAHVLAELLVRSNADLICLVRCSDPADGARRLDEVLDRYRLTSARRQLPEAIRSGRAEVVPCDLGSELLGLSQERFDELASTVSGIVNAAGAVNFLTDYLDHRPTNVLGVQELIKLAAGGARVHTLSTLSIFPAAGPTDPLITEDQVPEPEQVAEDGYNRSKYVAECLLATARKQGVESVAYRLGEVWPHRSTGVANPGSLAHNLLYACVRTGCVFPTGAATDLTPVDVVSRFVARAATGDVEVPDGAVHVLWPVSLRFAEAFEALAERCRLDRVGYAEFRARLEAVAEPDERLVRLSLLLPPPVDGSDEAPPEFDGMFTDSSRQFDTERFGRSAPSARPAAGLEALDRYLTELADVPALVAQER</sequence>
<keyword evidence="2" id="KW-0597">Phosphoprotein</keyword>
<reference evidence="6" key="1">
    <citation type="journal article" date="2019" name="Int. J. Syst. Evol. Microbiol.">
        <title>The Global Catalogue of Microorganisms (GCM) 10K type strain sequencing project: providing services to taxonomists for standard genome sequencing and annotation.</title>
        <authorList>
            <consortium name="The Broad Institute Genomics Platform"/>
            <consortium name="The Broad Institute Genome Sequencing Center for Infectious Disease"/>
            <person name="Wu L."/>
            <person name="Ma J."/>
        </authorList>
    </citation>
    <scope>NUCLEOTIDE SEQUENCE [LARGE SCALE GENOMIC DNA]</scope>
    <source>
        <strain evidence="6">KCTC 12848</strain>
    </source>
</reference>
<evidence type="ECO:0000256" key="3">
    <source>
        <dbReference type="SAM" id="MobiDB-lite"/>
    </source>
</evidence>
<dbReference type="PROSITE" id="PS50075">
    <property type="entry name" value="CARRIER"/>
    <property type="match status" value="1"/>
</dbReference>
<dbReference type="Gene3D" id="3.40.50.720">
    <property type="entry name" value="NAD(P)-binding Rossmann-like Domain"/>
    <property type="match status" value="1"/>
</dbReference>
<gene>
    <name evidence="5" type="ORF">ACFPFM_06240</name>
</gene>
<dbReference type="Gene3D" id="3.30.300.30">
    <property type="match status" value="1"/>
</dbReference>
<dbReference type="InterPro" id="IPR042099">
    <property type="entry name" value="ANL_N_sf"/>
</dbReference>
<evidence type="ECO:0000256" key="2">
    <source>
        <dbReference type="ARBA" id="ARBA00022553"/>
    </source>
</evidence>
<dbReference type="InterPro" id="IPR010071">
    <property type="entry name" value="AA_adenyl_dom"/>
</dbReference>
<feature type="domain" description="Carrier" evidence="4">
    <location>
        <begin position="554"/>
        <end position="629"/>
    </location>
</feature>
<dbReference type="Pfam" id="PF00501">
    <property type="entry name" value="AMP-binding"/>
    <property type="match status" value="1"/>
</dbReference>
<feature type="compositionally biased region" description="Basic and acidic residues" evidence="3">
    <location>
        <begin position="1"/>
        <end position="15"/>
    </location>
</feature>
<dbReference type="InterPro" id="IPR009081">
    <property type="entry name" value="PP-bd_ACP"/>
</dbReference>
<dbReference type="Gene3D" id="3.40.50.12780">
    <property type="entry name" value="N-terminal domain of ligase-like"/>
    <property type="match status" value="1"/>
</dbReference>
<dbReference type="Pfam" id="PF13193">
    <property type="entry name" value="AMP-binding_C"/>
    <property type="match status" value="1"/>
</dbReference>
<accession>A0ABV9XVB5</accession>
<keyword evidence="6" id="KW-1185">Reference proteome</keyword>
<name>A0ABV9XVB5_9PSEU</name>
<dbReference type="Pfam" id="PF00550">
    <property type="entry name" value="PP-binding"/>
    <property type="match status" value="1"/>
</dbReference>
<dbReference type="Gene3D" id="1.10.1200.10">
    <property type="entry name" value="ACP-like"/>
    <property type="match status" value="1"/>
</dbReference>
<dbReference type="InterPro" id="IPR045851">
    <property type="entry name" value="AMP-bd_C_sf"/>
</dbReference>
<dbReference type="PANTHER" id="PTHR44845">
    <property type="entry name" value="CARRIER DOMAIN-CONTAINING PROTEIN"/>
    <property type="match status" value="1"/>
</dbReference>
<dbReference type="InterPro" id="IPR025110">
    <property type="entry name" value="AMP-bd_C"/>
</dbReference>
<comment type="caution">
    <text evidence="5">The sequence shown here is derived from an EMBL/GenBank/DDBJ whole genome shotgun (WGS) entry which is preliminary data.</text>
</comment>
<feature type="region of interest" description="Disordered" evidence="3">
    <location>
        <begin position="1"/>
        <end position="23"/>
    </location>
</feature>
<dbReference type="Proteomes" id="UP001595833">
    <property type="component" value="Unassembled WGS sequence"/>
</dbReference>
<evidence type="ECO:0000313" key="5">
    <source>
        <dbReference type="EMBL" id="MFC5053358.1"/>
    </source>
</evidence>
<keyword evidence="1" id="KW-0596">Phosphopantetheine</keyword>
<evidence type="ECO:0000313" key="6">
    <source>
        <dbReference type="Proteomes" id="UP001595833"/>
    </source>
</evidence>
<evidence type="ECO:0000256" key="1">
    <source>
        <dbReference type="ARBA" id="ARBA00022450"/>
    </source>
</evidence>
<proteinExistence type="predicted"/>
<dbReference type="RefSeq" id="WP_344038469.1">
    <property type="nucleotide sequence ID" value="NZ_BAAAKE010000011.1"/>
</dbReference>
<dbReference type="InterPro" id="IPR036291">
    <property type="entry name" value="NAD(P)-bd_dom_sf"/>
</dbReference>
<dbReference type="EMBL" id="JBHSJB010000006">
    <property type="protein sequence ID" value="MFC5053358.1"/>
    <property type="molecule type" value="Genomic_DNA"/>
</dbReference>
<dbReference type="NCBIfam" id="TIGR01733">
    <property type="entry name" value="AA-adenyl-dom"/>
    <property type="match status" value="1"/>
</dbReference>
<organism evidence="5 6">
    <name type="scientific">Saccharothrix xinjiangensis</name>
    <dbReference type="NCBI Taxonomy" id="204798"/>
    <lineage>
        <taxon>Bacteria</taxon>
        <taxon>Bacillati</taxon>
        <taxon>Actinomycetota</taxon>
        <taxon>Actinomycetes</taxon>
        <taxon>Pseudonocardiales</taxon>
        <taxon>Pseudonocardiaceae</taxon>
        <taxon>Saccharothrix</taxon>
    </lineage>
</organism>
<dbReference type="InterPro" id="IPR013120">
    <property type="entry name" value="FAR_NAD-bd"/>
</dbReference>
<dbReference type="SUPFAM" id="SSF47336">
    <property type="entry name" value="ACP-like"/>
    <property type="match status" value="1"/>
</dbReference>
<dbReference type="CDD" id="cd05930">
    <property type="entry name" value="A_NRPS"/>
    <property type="match status" value="1"/>
</dbReference>
<dbReference type="InterPro" id="IPR036736">
    <property type="entry name" value="ACP-like_sf"/>
</dbReference>
<dbReference type="InterPro" id="IPR000873">
    <property type="entry name" value="AMP-dep_synth/lig_dom"/>
</dbReference>
<evidence type="ECO:0000259" key="4">
    <source>
        <dbReference type="PROSITE" id="PS50075"/>
    </source>
</evidence>
<dbReference type="SUPFAM" id="SSF51735">
    <property type="entry name" value="NAD(P)-binding Rossmann-fold domains"/>
    <property type="match status" value="1"/>
</dbReference>
<dbReference type="Pfam" id="PF07993">
    <property type="entry name" value="NAD_binding_4"/>
    <property type="match status" value="1"/>
</dbReference>
<dbReference type="PANTHER" id="PTHR44845:SF6">
    <property type="entry name" value="BETA-ALANINE-ACTIVATING ENZYME"/>
    <property type="match status" value="1"/>
</dbReference>
<dbReference type="SUPFAM" id="SSF56801">
    <property type="entry name" value="Acetyl-CoA synthetase-like"/>
    <property type="match status" value="1"/>
</dbReference>
<protein>
    <submittedName>
        <fullName evidence="5">Amino acid adenylation domain-containing protein</fullName>
    </submittedName>
</protein>